<dbReference type="EMBL" id="PFNO01000194">
    <property type="protein sequence ID" value="PIZ47028.1"/>
    <property type="molecule type" value="Genomic_DNA"/>
</dbReference>
<dbReference type="InterPro" id="IPR014942">
    <property type="entry name" value="AbiEii"/>
</dbReference>
<dbReference type="Pfam" id="PF08843">
    <property type="entry name" value="AbiEii"/>
    <property type="match status" value="1"/>
</dbReference>
<reference evidence="2" key="1">
    <citation type="submission" date="2017-09" db="EMBL/GenBank/DDBJ databases">
        <title>Depth-based differentiation of microbial function through sediment-hosted aquifers and enrichment of novel symbionts in the deep terrestrial subsurface.</title>
        <authorList>
            <person name="Probst A.J."/>
            <person name="Ladd B."/>
            <person name="Jarett J.K."/>
            <person name="Geller-Mcgrath D.E."/>
            <person name="Sieber C.M.K."/>
            <person name="Emerson J.B."/>
            <person name="Anantharaman K."/>
            <person name="Thomas B.C."/>
            <person name="Malmstrom R."/>
            <person name="Stieglmeier M."/>
            <person name="Klingl A."/>
            <person name="Woyke T."/>
            <person name="Ryan C.M."/>
            <person name="Banfield J.F."/>
        </authorList>
    </citation>
    <scope>NUCLEOTIDE SEQUENCE [LARGE SCALE GENOMIC DNA]</scope>
</reference>
<comment type="caution">
    <text evidence="1">The sequence shown here is derived from an EMBL/GenBank/DDBJ whole genome shotgun (WGS) entry which is preliminary data.</text>
</comment>
<dbReference type="Proteomes" id="UP000229753">
    <property type="component" value="Unassembled WGS sequence"/>
</dbReference>
<sequence length="224" mass="26257">MDIQLAAAKARSLNISLVQIVREEYEMIILNRIFESPFGQKLIFRGGTALRLAYNSPRFSDDLDFSQLKPIKVKEFQTWCQETVESNPYMKLAEALKKKFTLFALFKIKDPVLPAIISIKVEISLREEVWEKEKDYLLMRLKSKVTPLTVLAQVASLKRIQKEKKSISPPRVRDIFDLWFIGQQLNEPYQMDFVGFKATEIKRELNRLLSLSSRRMIEQWLPEN</sequence>
<name>A0A2M7TK05_9BACT</name>
<dbReference type="AlphaFoldDB" id="A0A2M7TK05"/>
<protein>
    <recommendedName>
        <fullName evidence="3">Nucleotidyl transferase AbiEii/AbiGii toxin family protein</fullName>
    </recommendedName>
</protein>
<proteinExistence type="predicted"/>
<accession>A0A2M7TK05</accession>
<dbReference type="Gene3D" id="3.10.450.620">
    <property type="entry name" value="JHP933, nucleotidyltransferase-like core domain"/>
    <property type="match status" value="1"/>
</dbReference>
<evidence type="ECO:0000313" key="2">
    <source>
        <dbReference type="Proteomes" id="UP000229753"/>
    </source>
</evidence>
<evidence type="ECO:0000313" key="1">
    <source>
        <dbReference type="EMBL" id="PIZ47028.1"/>
    </source>
</evidence>
<organism evidence="1 2">
    <name type="scientific">Candidatus Woesebacteria bacterium CG_4_10_14_0_2_um_filter_39_14</name>
    <dbReference type="NCBI Taxonomy" id="1975054"/>
    <lineage>
        <taxon>Bacteria</taxon>
        <taxon>Candidatus Woeseibacteriota</taxon>
    </lineage>
</organism>
<evidence type="ECO:0008006" key="3">
    <source>
        <dbReference type="Google" id="ProtNLM"/>
    </source>
</evidence>
<gene>
    <name evidence="1" type="ORF">COY29_05730</name>
</gene>